<dbReference type="InterPro" id="IPR006311">
    <property type="entry name" value="TAT_signal"/>
</dbReference>
<dbReference type="Proteomes" id="UP000265742">
    <property type="component" value="Unassembled WGS sequence"/>
</dbReference>
<keyword evidence="2" id="KW-1185">Reference proteome</keyword>
<reference evidence="2" key="1">
    <citation type="submission" date="2018-09" db="EMBL/GenBank/DDBJ databases">
        <authorList>
            <person name="Kim I."/>
        </authorList>
    </citation>
    <scope>NUCLEOTIDE SEQUENCE [LARGE SCALE GENOMIC DNA]</scope>
    <source>
        <strain evidence="2">DD4a</strain>
    </source>
</reference>
<organism evidence="1 2">
    <name type="scientific">Amnibacterium setariae</name>
    <dbReference type="NCBI Taxonomy" id="2306585"/>
    <lineage>
        <taxon>Bacteria</taxon>
        <taxon>Bacillati</taxon>
        <taxon>Actinomycetota</taxon>
        <taxon>Actinomycetes</taxon>
        <taxon>Micrococcales</taxon>
        <taxon>Microbacteriaceae</taxon>
        <taxon>Amnibacterium</taxon>
    </lineage>
</organism>
<evidence type="ECO:0000313" key="1">
    <source>
        <dbReference type="EMBL" id="RIX26651.1"/>
    </source>
</evidence>
<accession>A0A3A1TU91</accession>
<dbReference type="EMBL" id="QXTG01000003">
    <property type="protein sequence ID" value="RIX26651.1"/>
    <property type="molecule type" value="Genomic_DNA"/>
</dbReference>
<dbReference type="AlphaFoldDB" id="A0A3A1TU91"/>
<comment type="caution">
    <text evidence="1">The sequence shown here is derived from an EMBL/GenBank/DDBJ whole genome shotgun (WGS) entry which is preliminary data.</text>
</comment>
<proteinExistence type="predicted"/>
<dbReference type="PROSITE" id="PS51318">
    <property type="entry name" value="TAT"/>
    <property type="match status" value="1"/>
</dbReference>
<gene>
    <name evidence="1" type="ORF">D1781_17205</name>
</gene>
<name>A0A3A1TU91_9MICO</name>
<evidence type="ECO:0000313" key="2">
    <source>
        <dbReference type="Proteomes" id="UP000265742"/>
    </source>
</evidence>
<sequence length="202" mass="22344">MQQHETERAGRRRSLEGRRRRLLALCGALAVGAIVSAAVSGPASAIPTAPAKVRTVDRSKYLVYEQEPAYATYAFSSPSGGIRCTISQFEDSSPWGCYVLKHRWRDPKLPLYWGDTCATSGRLKGAVYAMGYDSGFTRLCKGVLPGITKKSRVLPRNTRITFNGITCTSTRWKKREAIRCSAPKKVGFTVSRTRLALAQPKR</sequence>
<protein>
    <submittedName>
        <fullName evidence="1">Uncharacterized protein</fullName>
    </submittedName>
</protein>